<name>A0A0N1CM19_9MYCO</name>
<comment type="caution">
    <text evidence="1">The sequence shown here is derived from an EMBL/GenBank/DDBJ whole genome shotgun (WGS) entry which is preliminary data.</text>
</comment>
<dbReference type="Proteomes" id="UP000037843">
    <property type="component" value="Unassembled WGS sequence"/>
</dbReference>
<dbReference type="KEGG" id="miz:BAB75_08755"/>
<evidence type="ECO:0000313" key="2">
    <source>
        <dbReference type="EMBL" id="KPG36109.1"/>
    </source>
</evidence>
<dbReference type="AlphaFoldDB" id="A0A0N1CM19"/>
<evidence type="ECO:0000313" key="3">
    <source>
        <dbReference type="EMBL" id="OAT69130.1"/>
    </source>
</evidence>
<dbReference type="EMBL" id="LQYE01000009">
    <property type="protein sequence ID" value="OAT69130.1"/>
    <property type="molecule type" value="Genomic_DNA"/>
</dbReference>
<dbReference type="RefSeq" id="WP_043075941.1">
    <property type="nucleotide sequence ID" value="NZ_CP011530.1"/>
</dbReference>
<accession>A0A0N1CM19</accession>
<reference evidence="4 5" key="1">
    <citation type="submission" date="2015-09" db="EMBL/GenBank/DDBJ databases">
        <title>Genome Sequences of Mycobacterium immunogenum Isolates, Recuperated from a Chloraminated Drinking Water Distribution System Simulator Subjected to Episodes of Nitrification.</title>
        <authorList>
            <person name="Gomez-Alvarez V."/>
            <person name="Revetta R.P."/>
        </authorList>
    </citation>
    <scope>NUCLEOTIDE SEQUENCE [LARGE SCALE GENOMIC DNA]</scope>
    <source>
        <strain evidence="1 4">H008</strain>
        <strain evidence="2 5">H076</strain>
    </source>
</reference>
<reference evidence="3 6" key="2">
    <citation type="submission" date="2016-01" db="EMBL/GenBank/DDBJ databases">
        <title>Mycobacterium immunogenum strain CD11_6 genome sequencing and assembly.</title>
        <authorList>
            <person name="Kaur G."/>
            <person name="Nair G.R."/>
            <person name="Mayilraj S."/>
        </authorList>
    </citation>
    <scope>NUCLEOTIDE SEQUENCE [LARGE SCALE GENOMIC DNA]</scope>
    <source>
        <strain evidence="3 6">CD11-6</strain>
    </source>
</reference>
<protein>
    <recommendedName>
        <fullName evidence="7">Lipoprotein</fullName>
    </recommendedName>
</protein>
<evidence type="ECO:0000313" key="4">
    <source>
        <dbReference type="Proteomes" id="UP000037843"/>
    </source>
</evidence>
<evidence type="ECO:0000313" key="1">
    <source>
        <dbReference type="EMBL" id="KPG14601.1"/>
    </source>
</evidence>
<dbReference type="Proteomes" id="UP000037962">
    <property type="component" value="Unassembled WGS sequence"/>
</dbReference>
<evidence type="ECO:0000313" key="5">
    <source>
        <dbReference type="Proteomes" id="UP000037962"/>
    </source>
</evidence>
<gene>
    <name evidence="1" type="ORF">AN908_08835</name>
    <name evidence="2" type="ORF">AN912_06050</name>
    <name evidence="3" type="ORF">AWB85_23065</name>
</gene>
<dbReference type="GeneID" id="45763988"/>
<dbReference type="Proteomes" id="UP000186919">
    <property type="component" value="Unassembled WGS sequence"/>
</dbReference>
<evidence type="ECO:0000313" key="6">
    <source>
        <dbReference type="Proteomes" id="UP000186919"/>
    </source>
</evidence>
<proteinExistence type="predicted"/>
<dbReference type="OrthoDB" id="4761559at2"/>
<dbReference type="EMBL" id="LJFO01000003">
    <property type="protein sequence ID" value="KPG14601.1"/>
    <property type="molecule type" value="Genomic_DNA"/>
</dbReference>
<dbReference type="PATRIC" id="fig|83262.10.peg.1473"/>
<evidence type="ECO:0008006" key="7">
    <source>
        <dbReference type="Google" id="ProtNLM"/>
    </source>
</evidence>
<sequence>MVCRRWAGAALVGALLLGGVGCSRTVDGDGQPNAEALATVHDEKQINDLVQQQNTYAANFDFAKLAETKCAKYRDTTAQSGPPIPAMNEIVPPEIATAPGAGDALRGLLSQKFPTVPPDVISAVVDSLVNQDEPAYQTAMRNLLKSLIVVKAEVQDIEIKGDQATAELTVTTTTGGDKPAKSEQQTVKFVKENGKWLDCNPPGARS</sequence>
<dbReference type="STRING" id="83262.BAB75_08755"/>
<dbReference type="PROSITE" id="PS51257">
    <property type="entry name" value="PROKAR_LIPOPROTEIN"/>
    <property type="match status" value="1"/>
</dbReference>
<dbReference type="EMBL" id="LJFS01000005">
    <property type="protein sequence ID" value="KPG36109.1"/>
    <property type="molecule type" value="Genomic_DNA"/>
</dbReference>
<keyword evidence="5" id="KW-1185">Reference proteome</keyword>
<organism evidence="1 4">
    <name type="scientific">Mycobacteroides immunogenum</name>
    <dbReference type="NCBI Taxonomy" id="83262"/>
    <lineage>
        <taxon>Bacteria</taxon>
        <taxon>Bacillati</taxon>
        <taxon>Actinomycetota</taxon>
        <taxon>Actinomycetes</taxon>
        <taxon>Mycobacteriales</taxon>
        <taxon>Mycobacteriaceae</taxon>
        <taxon>Mycobacteroides</taxon>
    </lineage>
</organism>